<feature type="transmembrane region" description="Helical" evidence="8">
    <location>
        <begin position="12"/>
        <end position="31"/>
    </location>
</feature>
<evidence type="ECO:0000313" key="11">
    <source>
        <dbReference type="Proteomes" id="UP000316425"/>
    </source>
</evidence>
<evidence type="ECO:0000256" key="4">
    <source>
        <dbReference type="ARBA" id="ARBA00022475"/>
    </source>
</evidence>
<keyword evidence="5 8" id="KW-0812">Transmembrane</keyword>
<dbReference type="PRINTS" id="PR01036">
    <property type="entry name" value="TCRTETB"/>
</dbReference>
<evidence type="ECO:0000259" key="9">
    <source>
        <dbReference type="PROSITE" id="PS50850"/>
    </source>
</evidence>
<organism evidence="10 11">
    <name type="scientific">Allobacillus salarius</name>
    <dbReference type="NCBI Taxonomy" id="1955272"/>
    <lineage>
        <taxon>Bacteria</taxon>
        <taxon>Bacillati</taxon>
        <taxon>Bacillota</taxon>
        <taxon>Bacilli</taxon>
        <taxon>Bacillales</taxon>
        <taxon>Bacillaceae</taxon>
        <taxon>Allobacillus</taxon>
    </lineage>
</organism>
<dbReference type="Pfam" id="PF07690">
    <property type="entry name" value="MFS_1"/>
    <property type="match status" value="1"/>
</dbReference>
<feature type="transmembrane region" description="Helical" evidence="8">
    <location>
        <begin position="79"/>
        <end position="98"/>
    </location>
</feature>
<dbReference type="InterPro" id="IPR004638">
    <property type="entry name" value="EmrB-like"/>
</dbReference>
<dbReference type="OrthoDB" id="9816041at2"/>
<dbReference type="InterPro" id="IPR011701">
    <property type="entry name" value="MFS"/>
</dbReference>
<dbReference type="SUPFAM" id="SSF103473">
    <property type="entry name" value="MFS general substrate transporter"/>
    <property type="match status" value="1"/>
</dbReference>
<keyword evidence="7 8" id="KW-0472">Membrane</keyword>
<feature type="transmembrane region" description="Helical" evidence="8">
    <location>
        <begin position="51"/>
        <end position="70"/>
    </location>
</feature>
<name>A0A556PGP6_9BACI</name>
<keyword evidence="11" id="KW-1185">Reference proteome</keyword>
<dbReference type="PANTHER" id="PTHR42718">
    <property type="entry name" value="MAJOR FACILITATOR SUPERFAMILY MULTIDRUG TRANSPORTER MFSC"/>
    <property type="match status" value="1"/>
</dbReference>
<dbReference type="InterPro" id="IPR036259">
    <property type="entry name" value="MFS_trans_sf"/>
</dbReference>
<feature type="transmembrane region" description="Helical" evidence="8">
    <location>
        <begin position="332"/>
        <end position="352"/>
    </location>
</feature>
<keyword evidence="4" id="KW-1003">Cell membrane</keyword>
<feature type="transmembrane region" description="Helical" evidence="8">
    <location>
        <begin position="198"/>
        <end position="217"/>
    </location>
</feature>
<feature type="transmembrane region" description="Helical" evidence="8">
    <location>
        <begin position="358"/>
        <end position="379"/>
    </location>
</feature>
<evidence type="ECO:0000256" key="6">
    <source>
        <dbReference type="ARBA" id="ARBA00022989"/>
    </source>
</evidence>
<comment type="subcellular location">
    <subcellularLocation>
        <location evidence="1">Cell membrane</location>
        <topology evidence="1">Multi-pass membrane protein</topology>
    </subcellularLocation>
</comment>
<dbReference type="NCBIfam" id="TIGR00711">
    <property type="entry name" value="efflux_EmrB"/>
    <property type="match status" value="1"/>
</dbReference>
<gene>
    <name evidence="10" type="ORF">FPQ13_08860</name>
</gene>
<keyword evidence="6 8" id="KW-1133">Transmembrane helix</keyword>
<feature type="transmembrane region" description="Helical" evidence="8">
    <location>
        <begin position="400"/>
        <end position="418"/>
    </location>
</feature>
<dbReference type="EMBL" id="VMHE01000015">
    <property type="protein sequence ID" value="TSJ63564.1"/>
    <property type="molecule type" value="Genomic_DNA"/>
</dbReference>
<dbReference type="PROSITE" id="PS50850">
    <property type="entry name" value="MFS"/>
    <property type="match status" value="1"/>
</dbReference>
<feature type="transmembrane region" description="Helical" evidence="8">
    <location>
        <begin position="438"/>
        <end position="460"/>
    </location>
</feature>
<evidence type="ECO:0000256" key="1">
    <source>
        <dbReference type="ARBA" id="ARBA00004651"/>
    </source>
</evidence>
<dbReference type="Gene3D" id="1.20.1250.20">
    <property type="entry name" value="MFS general substrate transporter like domains"/>
    <property type="match status" value="1"/>
</dbReference>
<feature type="transmembrane region" description="Helical" evidence="8">
    <location>
        <begin position="269"/>
        <end position="292"/>
    </location>
</feature>
<keyword evidence="3" id="KW-0813">Transport</keyword>
<evidence type="ECO:0000313" key="10">
    <source>
        <dbReference type="EMBL" id="TSJ63564.1"/>
    </source>
</evidence>
<protein>
    <submittedName>
        <fullName evidence="10">Multidrug efflux MFS transporter</fullName>
    </submittedName>
</protein>
<feature type="transmembrane region" description="Helical" evidence="8">
    <location>
        <begin position="104"/>
        <end position="126"/>
    </location>
</feature>
<evidence type="ECO:0000256" key="8">
    <source>
        <dbReference type="SAM" id="Phobius"/>
    </source>
</evidence>
<evidence type="ECO:0000256" key="7">
    <source>
        <dbReference type="ARBA" id="ARBA00023136"/>
    </source>
</evidence>
<dbReference type="PANTHER" id="PTHR42718:SF9">
    <property type="entry name" value="MAJOR FACILITATOR SUPERFAMILY MULTIDRUG TRANSPORTER MFSC"/>
    <property type="match status" value="1"/>
</dbReference>
<dbReference type="GO" id="GO:0022857">
    <property type="term" value="F:transmembrane transporter activity"/>
    <property type="evidence" value="ECO:0007669"/>
    <property type="project" value="InterPro"/>
</dbReference>
<evidence type="ECO:0000256" key="5">
    <source>
        <dbReference type="ARBA" id="ARBA00022692"/>
    </source>
</evidence>
<dbReference type="Gene3D" id="1.20.1720.10">
    <property type="entry name" value="Multidrug resistance protein D"/>
    <property type="match status" value="1"/>
</dbReference>
<dbReference type="Proteomes" id="UP000316425">
    <property type="component" value="Unassembled WGS sequence"/>
</dbReference>
<feature type="transmembrane region" description="Helical" evidence="8">
    <location>
        <begin position="298"/>
        <end position="320"/>
    </location>
</feature>
<feature type="domain" description="Major facilitator superfamily (MFS) profile" evidence="9">
    <location>
        <begin position="13"/>
        <end position="467"/>
    </location>
</feature>
<evidence type="ECO:0000256" key="3">
    <source>
        <dbReference type="ARBA" id="ARBA00022448"/>
    </source>
</evidence>
<feature type="transmembrane region" description="Helical" evidence="8">
    <location>
        <begin position="138"/>
        <end position="159"/>
    </location>
</feature>
<comment type="caution">
    <text evidence="10">The sequence shown here is derived from an EMBL/GenBank/DDBJ whole genome shotgun (WGS) entry which is preliminary data.</text>
</comment>
<sequence length="469" mass="50801">MSKEADTTNKWLVIVSVLFGTFTVILNNSMLNPVLPDFMYIFDSDAVGVSWILTIFMLSMGMTMPLTGFLGDRFGKKKVYIAGLLLFMTGSTLGALSQTLSMVIIARAVQGIAGGLMMPNAMALIFQAFPRNERGFAVGVYGISVMIAPAIGPTIGGVIAENFSWYFLFLFNIPFGLLSLTLSTKYLKPTPSDPSLKFDWIGFSMITVGVGSILYVLGQGREFESALTWTNLFLVIVGSILIILFVRYELKLKQPLLDLTVFRIKTYRYSIMVTSAASIGLFSGLFLIPYLIQEALGLGLIETGLVFLPSALASGVFMTLGGKLLDLKGPKFVVPPGLVLIAGASLLFGFFVDLSTPYWLVVVFFAIHGFGLGFGNMPATTAGMNAIPERLVAQGSAMNNLIRQIASSMGIVLFSVYYETRRGSIMLANEISAEAATMQALNEAFIIAAVIVASAIPAACRMKQEYNEE</sequence>
<dbReference type="CDD" id="cd17503">
    <property type="entry name" value="MFS_LmrB_MDR_like"/>
    <property type="match status" value="1"/>
</dbReference>
<dbReference type="InterPro" id="IPR020846">
    <property type="entry name" value="MFS_dom"/>
</dbReference>
<comment type="similarity">
    <text evidence="2">Belongs to the major facilitator superfamily. EmrB family.</text>
</comment>
<evidence type="ECO:0000256" key="2">
    <source>
        <dbReference type="ARBA" id="ARBA00008537"/>
    </source>
</evidence>
<dbReference type="RefSeq" id="WP_144088983.1">
    <property type="nucleotide sequence ID" value="NZ_VMHE01000015.1"/>
</dbReference>
<feature type="transmembrane region" description="Helical" evidence="8">
    <location>
        <begin position="165"/>
        <end position="186"/>
    </location>
</feature>
<dbReference type="GO" id="GO:0005886">
    <property type="term" value="C:plasma membrane"/>
    <property type="evidence" value="ECO:0007669"/>
    <property type="project" value="UniProtKB-SubCell"/>
</dbReference>
<accession>A0A556PGP6</accession>
<feature type="transmembrane region" description="Helical" evidence="8">
    <location>
        <begin position="229"/>
        <end position="248"/>
    </location>
</feature>
<proteinExistence type="inferred from homology"/>
<dbReference type="PROSITE" id="PS00217">
    <property type="entry name" value="SUGAR_TRANSPORT_2"/>
    <property type="match status" value="1"/>
</dbReference>
<dbReference type="AlphaFoldDB" id="A0A556PGP6"/>
<dbReference type="InterPro" id="IPR005829">
    <property type="entry name" value="Sugar_transporter_CS"/>
</dbReference>
<reference evidence="10 11" key="1">
    <citation type="submission" date="2019-07" db="EMBL/GenBank/DDBJ databases">
        <title>Allobacillus sp. nov. SKP isolated from shrimp paste of Euphausiacea.</title>
        <authorList>
            <person name="Kanchanasin P."/>
            <person name="Tanasupawat S."/>
            <person name="Shi W."/>
            <person name="Wu L."/>
            <person name="Ma J."/>
        </authorList>
    </citation>
    <scope>NUCLEOTIDE SEQUENCE [LARGE SCALE GENOMIC DNA]</scope>
    <source>
        <strain evidence="10 11">SKP4-8</strain>
    </source>
</reference>